<feature type="compositionally biased region" description="Polar residues" evidence="1">
    <location>
        <begin position="250"/>
        <end position="266"/>
    </location>
</feature>
<evidence type="ECO:0000256" key="1">
    <source>
        <dbReference type="SAM" id="MobiDB-lite"/>
    </source>
</evidence>
<feature type="compositionally biased region" description="Polar residues" evidence="1">
    <location>
        <begin position="311"/>
        <end position="322"/>
    </location>
</feature>
<feature type="region of interest" description="Disordered" evidence="1">
    <location>
        <begin position="354"/>
        <end position="400"/>
    </location>
</feature>
<feature type="compositionally biased region" description="Low complexity" evidence="1">
    <location>
        <begin position="297"/>
        <end position="308"/>
    </location>
</feature>
<feature type="compositionally biased region" description="Polar residues" evidence="1">
    <location>
        <begin position="48"/>
        <end position="59"/>
    </location>
</feature>
<dbReference type="AlphaFoldDB" id="A0AAW1NNY7"/>
<organism evidence="2 3">
    <name type="scientific">Symbiochloris irregularis</name>
    <dbReference type="NCBI Taxonomy" id="706552"/>
    <lineage>
        <taxon>Eukaryota</taxon>
        <taxon>Viridiplantae</taxon>
        <taxon>Chlorophyta</taxon>
        <taxon>core chlorophytes</taxon>
        <taxon>Trebouxiophyceae</taxon>
        <taxon>Trebouxiales</taxon>
        <taxon>Trebouxiaceae</taxon>
        <taxon>Symbiochloris</taxon>
    </lineage>
</organism>
<accession>A0AAW1NNY7</accession>
<feature type="compositionally biased region" description="Polar residues" evidence="1">
    <location>
        <begin position="436"/>
        <end position="447"/>
    </location>
</feature>
<evidence type="ECO:0000313" key="2">
    <source>
        <dbReference type="EMBL" id="KAK9788570.1"/>
    </source>
</evidence>
<feature type="region of interest" description="Disordered" evidence="1">
    <location>
        <begin position="293"/>
        <end position="324"/>
    </location>
</feature>
<gene>
    <name evidence="2" type="ORF">WJX73_002452</name>
</gene>
<dbReference type="Proteomes" id="UP001465755">
    <property type="component" value="Unassembled WGS sequence"/>
</dbReference>
<reference evidence="2 3" key="1">
    <citation type="journal article" date="2024" name="Nat. Commun.">
        <title>Phylogenomics reveals the evolutionary origins of lichenization in chlorophyte algae.</title>
        <authorList>
            <person name="Puginier C."/>
            <person name="Libourel C."/>
            <person name="Otte J."/>
            <person name="Skaloud P."/>
            <person name="Haon M."/>
            <person name="Grisel S."/>
            <person name="Petersen M."/>
            <person name="Berrin J.G."/>
            <person name="Delaux P.M."/>
            <person name="Dal Grande F."/>
            <person name="Keller J."/>
        </authorList>
    </citation>
    <scope>NUCLEOTIDE SEQUENCE [LARGE SCALE GENOMIC DNA]</scope>
    <source>
        <strain evidence="2 3">SAG 2036</strain>
    </source>
</reference>
<keyword evidence="3" id="KW-1185">Reference proteome</keyword>
<sequence length="708" mass="74152">MTHAADNQEEKMAAAPQAVRPPPVREAAVVSNAQQSTGTLAALLPTRVSRSMQDASAHTSLDGDQEAGAPHPLDNSAILEMLIGHQLPFNAQAARQQLALSEAQTSEASGLPEDVEEVITPQPRPLLAQRTSIVVSSSASSSDEAAAVETLANQLLGIWQDAQSTIAAHTPTQAAQEGQAIMRTMRSIGSLVRNPTEEEHGEVQGALLDALQTITHEVVSDSEASTQRVGRPSARLSSPLRPDPREVLARQQQTQQPSEGSEQSDSAAAPTPEQRQGLQGALLRQLEPDLSRLGPSQAAQGQQQQAEARVGSQSVAPQTSSDALELTLWPERRTVSQLAEALTGMADQFLQGTPSEWSAELSSSRSSGAQVASQAAQGPPGLPLHMGAFSSRPSTPSIAGDTIDDALRELLLHAAQPAGQPRRAGSPLRPYAPPSVGTQSPSRNQPAGLTPEATDSYPRLIIDSPGRRGHARALHEAVAELQGTPHMGSQQSAVGEQSVLRVQVSITEEPVQETSQESAESIRPLPEGAAAHADANTQADQPALVPEQPIEHIDATTQADQPAASSSGAVPDLADLIPGLDAIVIQRRLWRAPSLASTDPMLAALASSLSSGPSSPSAASVVITTTQEVPLAGLPEGLAEQQAAAAILSRQQHERLRSLARRRRLLLREAGRVDPVLASSTPAGSSAKVGISAGGMKLLRQRMQELGS</sequence>
<evidence type="ECO:0000313" key="3">
    <source>
        <dbReference type="Proteomes" id="UP001465755"/>
    </source>
</evidence>
<protein>
    <submittedName>
        <fullName evidence="2">Uncharacterized protein</fullName>
    </submittedName>
</protein>
<feature type="compositionally biased region" description="Low complexity" evidence="1">
    <location>
        <begin position="355"/>
        <end position="377"/>
    </location>
</feature>
<feature type="region of interest" description="Disordered" evidence="1">
    <location>
        <begin position="218"/>
        <end position="278"/>
    </location>
</feature>
<proteinExistence type="predicted"/>
<feature type="compositionally biased region" description="Basic and acidic residues" evidence="1">
    <location>
        <begin position="1"/>
        <end position="12"/>
    </location>
</feature>
<feature type="region of interest" description="Disordered" evidence="1">
    <location>
        <begin position="1"/>
        <end position="72"/>
    </location>
</feature>
<feature type="region of interest" description="Disordered" evidence="1">
    <location>
        <begin position="417"/>
        <end position="458"/>
    </location>
</feature>
<comment type="caution">
    <text evidence="2">The sequence shown here is derived from an EMBL/GenBank/DDBJ whole genome shotgun (WGS) entry which is preliminary data.</text>
</comment>
<dbReference type="EMBL" id="JALJOQ010000224">
    <property type="protein sequence ID" value="KAK9788570.1"/>
    <property type="molecule type" value="Genomic_DNA"/>
</dbReference>
<name>A0AAW1NNY7_9CHLO</name>